<organism evidence="2 3">
    <name type="scientific">Bacillus glycinifermentans</name>
    <dbReference type="NCBI Taxonomy" id="1664069"/>
    <lineage>
        <taxon>Bacteria</taxon>
        <taxon>Bacillati</taxon>
        <taxon>Bacillota</taxon>
        <taxon>Bacilli</taxon>
        <taxon>Bacillales</taxon>
        <taxon>Bacillaceae</taxon>
        <taxon>Bacillus</taxon>
    </lineage>
</organism>
<dbReference type="RefSeq" id="WP_128748292.1">
    <property type="nucleotide sequence ID" value="NZ_CP035232.1"/>
</dbReference>
<name>A0AAJ3Z324_9BACI</name>
<feature type="transmembrane region" description="Helical" evidence="1">
    <location>
        <begin position="47"/>
        <end position="68"/>
    </location>
</feature>
<accession>A0AAJ3Z324</accession>
<sequence>MANFIKFVGFAILAAGVITFFSIGLGMKTFEPGLTEGFTYEEPHPWRWIYAIASLLSLSFFGSVLLGISRIVEHKENESKYLKEIHDDIRSMKVRKGIVD</sequence>
<dbReference type="GeneID" id="82855133"/>
<dbReference type="AlphaFoldDB" id="A0AAJ3Z324"/>
<evidence type="ECO:0000313" key="2">
    <source>
        <dbReference type="EMBL" id="QAT67087.1"/>
    </source>
</evidence>
<evidence type="ECO:0000256" key="1">
    <source>
        <dbReference type="SAM" id="Phobius"/>
    </source>
</evidence>
<keyword evidence="1" id="KW-0472">Membrane</keyword>
<evidence type="ECO:0000313" key="3">
    <source>
        <dbReference type="Proteomes" id="UP000288675"/>
    </source>
</evidence>
<keyword evidence="1" id="KW-0812">Transmembrane</keyword>
<proteinExistence type="predicted"/>
<dbReference type="EMBL" id="CP035232">
    <property type="protein sequence ID" value="QAT67087.1"/>
    <property type="molecule type" value="Genomic_DNA"/>
</dbReference>
<feature type="transmembrane region" description="Helical" evidence="1">
    <location>
        <begin position="7"/>
        <end position="27"/>
    </location>
</feature>
<dbReference type="Proteomes" id="UP000288675">
    <property type="component" value="Chromosome"/>
</dbReference>
<protein>
    <submittedName>
        <fullName evidence="2">Uncharacterized protein</fullName>
    </submittedName>
</protein>
<keyword evidence="1" id="KW-1133">Transmembrane helix</keyword>
<reference evidence="2 3" key="1">
    <citation type="submission" date="2019-01" db="EMBL/GenBank/DDBJ databases">
        <title>Genome sequence of Bacillus glycinifermentans SRCM103574.</title>
        <authorList>
            <person name="Kong H.-J."/>
            <person name="Jeong S.-Y."/>
            <person name="Jeong D.-Y."/>
        </authorList>
    </citation>
    <scope>NUCLEOTIDE SEQUENCE [LARGE SCALE GENOMIC DNA]</scope>
    <source>
        <strain evidence="2 3">SRCM103574</strain>
    </source>
</reference>
<gene>
    <name evidence="2" type="ORF">EQZ20_20860</name>
</gene>